<proteinExistence type="inferred from homology"/>
<keyword evidence="5" id="KW-0119">Carbohydrate metabolism</keyword>
<name>A0ABX1ZG10_9BACL</name>
<dbReference type="InterPro" id="IPR023296">
    <property type="entry name" value="Glyco_hydro_beta-prop_sf"/>
</dbReference>
<dbReference type="InterPro" id="IPR003343">
    <property type="entry name" value="Big_2"/>
</dbReference>
<dbReference type="InterPro" id="IPR002105">
    <property type="entry name" value="Dockerin_1_rpt"/>
</dbReference>
<dbReference type="PROSITE" id="PS51175">
    <property type="entry name" value="CBM6"/>
    <property type="match status" value="1"/>
</dbReference>
<dbReference type="PANTHER" id="PTHR43772">
    <property type="entry name" value="ENDO-1,4-BETA-XYLANASE"/>
    <property type="match status" value="1"/>
</dbReference>
<evidence type="ECO:0000313" key="10">
    <source>
        <dbReference type="EMBL" id="NOU98602.1"/>
    </source>
</evidence>
<keyword evidence="2" id="KW-0858">Xylan degradation</keyword>
<keyword evidence="2" id="KW-0624">Polysaccharide degradation</keyword>
<dbReference type="InterPro" id="IPR008964">
    <property type="entry name" value="Invasin/intimin_cell_adhesion"/>
</dbReference>
<keyword evidence="11" id="KW-1185">Reference proteome</keyword>
<dbReference type="SUPFAM" id="SSF63446">
    <property type="entry name" value="Type I dockerin domain"/>
    <property type="match status" value="1"/>
</dbReference>
<dbReference type="Gene3D" id="2.60.120.260">
    <property type="entry name" value="Galactose-binding domain-like"/>
    <property type="match status" value="2"/>
</dbReference>
<evidence type="ECO:0000259" key="8">
    <source>
        <dbReference type="PROSITE" id="PS51175"/>
    </source>
</evidence>
<protein>
    <submittedName>
        <fullName evidence="10">Carbohydrate-binding protein</fullName>
    </submittedName>
</protein>
<dbReference type="InterPro" id="IPR008965">
    <property type="entry name" value="CBM2/CBM3_carb-bd_dom_sf"/>
</dbReference>
<dbReference type="InterPro" id="IPR006584">
    <property type="entry name" value="Cellulose-bd_IV"/>
</dbReference>
<dbReference type="CDD" id="cd08547">
    <property type="entry name" value="Type_II_cohesin"/>
    <property type="match status" value="1"/>
</dbReference>
<evidence type="ECO:0000256" key="3">
    <source>
        <dbReference type="ARBA" id="ARBA00022729"/>
    </source>
</evidence>
<accession>A0ABX1ZG10</accession>
<dbReference type="Proteomes" id="UP000618579">
    <property type="component" value="Unassembled WGS sequence"/>
</dbReference>
<evidence type="ECO:0000256" key="4">
    <source>
        <dbReference type="ARBA" id="ARBA00022801"/>
    </source>
</evidence>
<comment type="similarity">
    <text evidence="1">Belongs to the glycosyl hydrolase 43 family.</text>
</comment>
<dbReference type="Pfam" id="PF04616">
    <property type="entry name" value="Glyco_hydro_43"/>
    <property type="match status" value="1"/>
</dbReference>
<dbReference type="Pfam" id="PF00963">
    <property type="entry name" value="Cohesin"/>
    <property type="match status" value="1"/>
</dbReference>
<dbReference type="SUPFAM" id="SSF49384">
    <property type="entry name" value="Carbohydrate-binding domain"/>
    <property type="match status" value="1"/>
</dbReference>
<feature type="chain" id="PRO_5047151001" evidence="7">
    <location>
        <begin position="26"/>
        <end position="1239"/>
    </location>
</feature>
<dbReference type="InterPro" id="IPR018247">
    <property type="entry name" value="EF_Hand_1_Ca_BS"/>
</dbReference>
<dbReference type="SUPFAM" id="SSF49785">
    <property type="entry name" value="Galactose-binding domain-like"/>
    <property type="match status" value="2"/>
</dbReference>
<sequence length="1239" mass="130717">MKIWSKLVVMTIALSLALTSSPITARVEAASASVTPALAKTPGNSNPLFTQKFGADPFAMVYNGRVYVYMTNDVLEYNTDGTIKDNGYGKINKITVVSSDDMINWTDHGEIPAAGPQGAAKWANNSWAPAAAHKTIDGKEKFFLYFADNGSGIGVLTADSPIGPFTDPIGKQLVSRSTPGASDVTWLFDPAVLVDDDGSGYLYFGGGIPTGKDADPGTARIAKLGADMISLDLAASGGTLVRMNPPWLFEDAGIHKYNGKYYYSYCTNFSSGHPADIPTGAIAYMVSDNPMGPFTFVKTILPNPATFFGVGGNNHHGIFEFNGQWYITYHAQTLAKAMAESGTVPQLGGQPHGYRNAHINKVSFDANGVIQNITGDYKGVPQIKNFDPYTRAEAETIGWNGGISTERITEPGGMVSSINLAVSNIDDGDWTAVSKVDFGAAGAGTFTANVASGTDGGNIELRLDSADGTLIGTLPVSNTGGENSWRTKTTSVSGAAGIHDLYMVYRGASTGNLFKVDYWQFGKKSAAHDLAAINASIDKHKLDIVSGTNKASMKVTAIYTDGTSEDVTAQATAIPAQSGIVSVSNGAVTGVGYGSTSITVSYGGKTDTLNMLVKDLNSELTVKKLTADNSSVSLWTGGTKNFSITAEYFDGRTEDVTNTATYSNPHPEIAEVSNGKITAKSNGITNVIVSFKGVLGNTVTTQLTITVTKLTELLENGGFEAGLAPWTFNDTATLSVSDQVYYSGSHSLYVTGRKTTGSGPKQSVDGKVKAGVTYKYSAKVRYDSGPATRQFNLTIRNEDPVNMSESDTSWWQYKDFGRATITKGVWGTIEGTVTVPADAKFSRPAIFVETSWVQSPSATNDLMDFYVDDVSFLDTTAPTSVLATSVTIAPQALNLKTGGTGTLTATVAPENATNKNLLWASSNHAVATVDQSGNVTAIGAGTTTITAATQDGSGKTAESQVTVTLPESVVLQGPSEAIKGAAFDLNYGLSGMTQNIYAQDVTFTYDPSQLEYVSVESTKPDEVVVLDKAQKQGEVRFIAATLGQNARLDGNLLKLHWKVKSDTPASASTISLSKVIIADEAGFEKELGGSSHTVQLSNVVIDKTALLVLIADAQNKHDEAAEGTGAGQYPAGSKTVLQAAIDQAKAVATNTAATQQQVEQALNELSSALQAFVDSVVRTQPGDVNGDGRYSVGDLAIVAAAYGKTSSDPDWSRYKNLDLNNDGKIDIEDLAIVAMKMLD</sequence>
<gene>
    <name evidence="10" type="ORF">GC097_00990</name>
</gene>
<dbReference type="RefSeq" id="WP_216625609.1">
    <property type="nucleotide sequence ID" value="NZ_WHNZ01000007.1"/>
</dbReference>
<dbReference type="InterPro" id="IPR016134">
    <property type="entry name" value="Dockerin_dom"/>
</dbReference>
<keyword evidence="6" id="KW-0326">Glycosidase</keyword>
<organism evidence="10 11">
    <name type="scientific">Paenibacillus planticolens</name>
    <dbReference type="NCBI Taxonomy" id="2654976"/>
    <lineage>
        <taxon>Bacteria</taxon>
        <taxon>Bacillati</taxon>
        <taxon>Bacillota</taxon>
        <taxon>Bacilli</taxon>
        <taxon>Bacillales</taxon>
        <taxon>Paenibacillaceae</taxon>
        <taxon>Paenibacillus</taxon>
    </lineage>
</organism>
<dbReference type="SMART" id="SM00635">
    <property type="entry name" value="BID_2"/>
    <property type="match status" value="2"/>
</dbReference>
<dbReference type="PROSITE" id="PS00018">
    <property type="entry name" value="EF_HAND_1"/>
    <property type="match status" value="1"/>
</dbReference>
<dbReference type="InterPro" id="IPR052176">
    <property type="entry name" value="Glycosyl_Hydrlase_43_Enz"/>
</dbReference>
<evidence type="ECO:0000256" key="5">
    <source>
        <dbReference type="ARBA" id="ARBA00023277"/>
    </source>
</evidence>
<dbReference type="Pfam" id="PF02368">
    <property type="entry name" value="Big_2"/>
    <property type="match status" value="1"/>
</dbReference>
<dbReference type="CDD" id="cd09003">
    <property type="entry name" value="GH43_XynD-like"/>
    <property type="match status" value="1"/>
</dbReference>
<dbReference type="SUPFAM" id="SSF49373">
    <property type="entry name" value="Invasin/intimin cell-adhesion fragments"/>
    <property type="match status" value="1"/>
</dbReference>
<dbReference type="InterPro" id="IPR008979">
    <property type="entry name" value="Galactose-bd-like_sf"/>
</dbReference>
<dbReference type="Gene3D" id="1.10.1330.10">
    <property type="entry name" value="Dockerin domain"/>
    <property type="match status" value="1"/>
</dbReference>
<dbReference type="Pfam" id="PF03422">
    <property type="entry name" value="CBM_6"/>
    <property type="match status" value="1"/>
</dbReference>
<feature type="domain" description="CBM6" evidence="8">
    <location>
        <begin position="390"/>
        <end position="522"/>
    </location>
</feature>
<feature type="signal peptide" evidence="7">
    <location>
        <begin position="1"/>
        <end position="25"/>
    </location>
</feature>
<dbReference type="SMART" id="SM00606">
    <property type="entry name" value="CBD_IV"/>
    <property type="match status" value="1"/>
</dbReference>
<dbReference type="CDD" id="cd14254">
    <property type="entry name" value="Dockerin_II"/>
    <property type="match status" value="1"/>
</dbReference>
<dbReference type="PANTHER" id="PTHR43772:SF2">
    <property type="entry name" value="PUTATIVE (AFU_ORTHOLOGUE AFUA_2G04480)-RELATED"/>
    <property type="match status" value="1"/>
</dbReference>
<dbReference type="Pfam" id="PF02018">
    <property type="entry name" value="CBM_4_9"/>
    <property type="match status" value="1"/>
</dbReference>
<dbReference type="InterPro" id="IPR003305">
    <property type="entry name" value="CenC_carb-bd"/>
</dbReference>
<evidence type="ECO:0000256" key="7">
    <source>
        <dbReference type="SAM" id="SignalP"/>
    </source>
</evidence>
<dbReference type="InterPro" id="IPR005084">
    <property type="entry name" value="CBM6"/>
</dbReference>
<reference evidence="10 11" key="1">
    <citation type="submission" date="2019-10" db="EMBL/GenBank/DDBJ databases">
        <title>Description of Paenibacillus pedi sp. nov.</title>
        <authorList>
            <person name="Carlier A."/>
            <person name="Qi S."/>
        </authorList>
    </citation>
    <scope>NUCLEOTIDE SEQUENCE [LARGE SCALE GENOMIC DNA]</scope>
    <source>
        <strain evidence="10 11">LMG 31457</strain>
    </source>
</reference>
<evidence type="ECO:0000256" key="2">
    <source>
        <dbReference type="ARBA" id="ARBA00022651"/>
    </source>
</evidence>
<dbReference type="InterPro" id="IPR036439">
    <property type="entry name" value="Dockerin_dom_sf"/>
</dbReference>
<dbReference type="CDD" id="cd04084">
    <property type="entry name" value="CBM6_xylanase-like"/>
    <property type="match status" value="1"/>
</dbReference>
<evidence type="ECO:0000259" key="9">
    <source>
        <dbReference type="PROSITE" id="PS51766"/>
    </source>
</evidence>
<evidence type="ECO:0000256" key="1">
    <source>
        <dbReference type="ARBA" id="ARBA00009865"/>
    </source>
</evidence>
<evidence type="ECO:0000256" key="6">
    <source>
        <dbReference type="ARBA" id="ARBA00023295"/>
    </source>
</evidence>
<keyword evidence="4" id="KW-0378">Hydrolase</keyword>
<dbReference type="InterPro" id="IPR006710">
    <property type="entry name" value="Glyco_hydro_43"/>
</dbReference>
<keyword evidence="3 7" id="KW-0732">Signal</keyword>
<dbReference type="InterPro" id="IPR002102">
    <property type="entry name" value="Cohesin_dom"/>
</dbReference>
<dbReference type="Gene3D" id="2.60.40.1080">
    <property type="match status" value="3"/>
</dbReference>
<feature type="domain" description="Dockerin" evidence="9">
    <location>
        <begin position="1177"/>
        <end position="1239"/>
    </location>
</feature>
<comment type="caution">
    <text evidence="10">The sequence shown here is derived from an EMBL/GenBank/DDBJ whole genome shotgun (WGS) entry which is preliminary data.</text>
</comment>
<dbReference type="Gene3D" id="1.20.1270.90">
    <property type="entry name" value="AF1782-like"/>
    <property type="match status" value="1"/>
</dbReference>
<dbReference type="Gene3D" id="2.60.40.680">
    <property type="match status" value="1"/>
</dbReference>
<dbReference type="Gene3D" id="2.115.10.20">
    <property type="entry name" value="Glycosyl hydrolase domain, family 43"/>
    <property type="match status" value="1"/>
</dbReference>
<dbReference type="Pfam" id="PF07554">
    <property type="entry name" value="FIVAR"/>
    <property type="match status" value="1"/>
</dbReference>
<dbReference type="EMBL" id="WHNZ01000007">
    <property type="protein sequence ID" value="NOU98602.1"/>
    <property type="molecule type" value="Genomic_DNA"/>
</dbReference>
<dbReference type="Pfam" id="PF00404">
    <property type="entry name" value="Dockerin_1"/>
    <property type="match status" value="1"/>
</dbReference>
<evidence type="ECO:0000313" key="11">
    <source>
        <dbReference type="Proteomes" id="UP000618579"/>
    </source>
</evidence>
<dbReference type="SUPFAM" id="SSF75005">
    <property type="entry name" value="Arabinanase/levansucrase/invertase"/>
    <property type="match status" value="1"/>
</dbReference>
<dbReference type="PROSITE" id="PS51766">
    <property type="entry name" value="DOCKERIN"/>
    <property type="match status" value="1"/>
</dbReference>